<dbReference type="InterPro" id="IPR020828">
    <property type="entry name" value="GlycerAld_3-P_DH_NAD(P)-bd"/>
</dbReference>
<dbReference type="InterPro" id="IPR020830">
    <property type="entry name" value="GlycerAld_3-P_DH_AS"/>
</dbReference>
<feature type="binding site" evidence="4">
    <location>
        <position position="234"/>
    </location>
    <ligand>
        <name>D-glyceraldehyde 3-phosphate</name>
        <dbReference type="ChEBI" id="CHEBI:59776"/>
    </ligand>
</feature>
<evidence type="ECO:0000256" key="2">
    <source>
        <dbReference type="ARBA" id="ARBA00023002"/>
    </source>
</evidence>
<organism evidence="10 11">
    <name type="scientific">Candidatus Mcinerneyibacterium aminivorans</name>
    <dbReference type="NCBI Taxonomy" id="2703815"/>
    <lineage>
        <taxon>Bacteria</taxon>
        <taxon>Candidatus Macinerneyibacteriota</taxon>
        <taxon>Candidatus Mcinerneyibacteria</taxon>
        <taxon>Candidatus Mcinerneyibacteriales</taxon>
        <taxon>Candidatus Mcinerneyibacteriaceae</taxon>
        <taxon>Candidatus Mcinerneyibacterium</taxon>
    </lineage>
</organism>
<dbReference type="InterPro" id="IPR020831">
    <property type="entry name" value="GlycerAld/Erythrose_P_DH"/>
</dbReference>
<accession>A0A5D0MB75</accession>
<feature type="site" description="Activates thiol group during catalysis" evidence="6">
    <location>
        <position position="179"/>
    </location>
</feature>
<dbReference type="SUPFAM" id="SSF51735">
    <property type="entry name" value="NAD(P)-binding Rossmann-fold domains"/>
    <property type="match status" value="1"/>
</dbReference>
<evidence type="ECO:0000256" key="3">
    <source>
        <dbReference type="PIRSR" id="PIRSR000149-1"/>
    </source>
</evidence>
<dbReference type="GO" id="GO:0016620">
    <property type="term" value="F:oxidoreductase activity, acting on the aldehyde or oxo group of donors, NAD or NADP as acceptor"/>
    <property type="evidence" value="ECO:0007669"/>
    <property type="project" value="InterPro"/>
</dbReference>
<evidence type="ECO:0000256" key="8">
    <source>
        <dbReference type="RuleBase" id="RU361160"/>
    </source>
</evidence>
<dbReference type="Proteomes" id="UP000324143">
    <property type="component" value="Unassembled WGS sequence"/>
</dbReference>
<feature type="binding site" evidence="4">
    <location>
        <begin position="211"/>
        <end position="212"/>
    </location>
    <ligand>
        <name>D-glyceraldehyde 3-phosphate</name>
        <dbReference type="ChEBI" id="CHEBI:59776"/>
    </ligand>
</feature>
<dbReference type="CDD" id="cd18126">
    <property type="entry name" value="GAPDH_I_C"/>
    <property type="match status" value="1"/>
</dbReference>
<dbReference type="PRINTS" id="PR00078">
    <property type="entry name" value="G3PDHDRGNASE"/>
</dbReference>
<dbReference type="InterPro" id="IPR036291">
    <property type="entry name" value="NAD(P)-bd_dom_sf"/>
</dbReference>
<feature type="binding site" evidence="5">
    <location>
        <position position="35"/>
    </location>
    <ligand>
        <name>NAD(+)</name>
        <dbReference type="ChEBI" id="CHEBI:57540"/>
    </ligand>
</feature>
<feature type="active site" description="Nucleophile" evidence="3">
    <location>
        <position position="152"/>
    </location>
</feature>
<dbReference type="Pfam" id="PF00044">
    <property type="entry name" value="Gp_dh_N"/>
    <property type="match status" value="1"/>
</dbReference>
<dbReference type="PROSITE" id="PS00071">
    <property type="entry name" value="GAPDH"/>
    <property type="match status" value="1"/>
</dbReference>
<evidence type="ECO:0000256" key="1">
    <source>
        <dbReference type="ARBA" id="ARBA00007406"/>
    </source>
</evidence>
<evidence type="ECO:0000256" key="4">
    <source>
        <dbReference type="PIRSR" id="PIRSR000149-2"/>
    </source>
</evidence>
<dbReference type="Gene3D" id="3.40.50.720">
    <property type="entry name" value="NAD(P)-binding Rossmann-like Domain"/>
    <property type="match status" value="1"/>
</dbReference>
<sequence>MGIKIGINGFGRIGRLVFRRIVENFDNIEVAAINDLADNETLAHLLKYDSVHGKFPDKIEIEGEYLKVGNRKIKMLSEKDPEKLPWKKMKLDFAVEATGLFRDREGATKHLKAGAKKVVITAPAKNPDRTVVMGVNEETITGNDKIISNASCTTNCLAPVAKILHENFGIKSGFLNTIHSYTTSQNILDGPHKKDMRRARAAAVSIIPTTTGAAIATTKVLPELKGKMDGFALRVPTPDGSIIDFTAVLNKDVTVEMVNNAMKNAAENELKGVLEYSEEPLVSIDIVGNPHSSIFDAQSTMVMNENTVKILSWYDNEWGYSSRVVDLIQFIYNKF</sequence>
<feature type="binding site" evidence="5">
    <location>
        <position position="121"/>
    </location>
    <ligand>
        <name>NAD(+)</name>
        <dbReference type="ChEBI" id="CHEBI:57540"/>
    </ligand>
</feature>
<keyword evidence="2 8" id="KW-0560">Oxidoreductase</keyword>
<keyword evidence="5" id="KW-0547">Nucleotide-binding</keyword>
<feature type="binding site" evidence="4">
    <location>
        <position position="182"/>
    </location>
    <ligand>
        <name>D-glyceraldehyde 3-phosphate</name>
        <dbReference type="ChEBI" id="CHEBI:59776"/>
    </ligand>
</feature>
<dbReference type="InterPro" id="IPR020829">
    <property type="entry name" value="GlycerAld_3-P_DH_cat"/>
</dbReference>
<feature type="domain" description="Glyceraldehyde 3-phosphate dehydrogenase NAD(P) binding" evidence="9">
    <location>
        <begin position="3"/>
        <end position="152"/>
    </location>
</feature>
<dbReference type="GO" id="GO:0050661">
    <property type="term" value="F:NADP binding"/>
    <property type="evidence" value="ECO:0007669"/>
    <property type="project" value="InterPro"/>
</dbReference>
<dbReference type="NCBIfam" id="TIGR01534">
    <property type="entry name" value="GAPDH-I"/>
    <property type="match status" value="1"/>
</dbReference>
<evidence type="ECO:0000313" key="11">
    <source>
        <dbReference type="Proteomes" id="UP000324143"/>
    </source>
</evidence>
<evidence type="ECO:0000256" key="5">
    <source>
        <dbReference type="PIRSR" id="PIRSR000149-3"/>
    </source>
</evidence>
<reference evidence="10" key="1">
    <citation type="submission" date="2019-08" db="EMBL/GenBank/DDBJ databases">
        <title>Genomic characterization of a novel candidate phylum (ARYD3) from a high temperature, high salinity tertiary oil reservoir in north central Oklahoma, USA.</title>
        <authorList>
            <person name="Youssef N.H."/>
            <person name="Yadav A."/>
            <person name="Elshahed M.S."/>
        </authorList>
    </citation>
    <scope>NUCLEOTIDE SEQUENCE [LARGE SCALE GENOMIC DNA]</scope>
    <source>
        <strain evidence="10">ARYD3</strain>
    </source>
</reference>
<dbReference type="Gene3D" id="3.30.360.10">
    <property type="entry name" value="Dihydrodipicolinate Reductase, domain 2"/>
    <property type="match status" value="1"/>
</dbReference>
<dbReference type="InterPro" id="IPR006424">
    <property type="entry name" value="Glyceraldehyde-3-P_DH_1"/>
</dbReference>
<gene>
    <name evidence="10" type="primary">gap</name>
    <name evidence="10" type="ORF">FXF47_06065</name>
</gene>
<dbReference type="GO" id="GO:0051287">
    <property type="term" value="F:NAD binding"/>
    <property type="evidence" value="ECO:0007669"/>
    <property type="project" value="InterPro"/>
</dbReference>
<dbReference type="PANTHER" id="PTHR43148">
    <property type="entry name" value="GLYCERALDEHYDE-3-PHOSPHATE DEHYDROGENASE 2"/>
    <property type="match status" value="1"/>
</dbReference>
<feature type="binding site" evidence="4">
    <location>
        <begin position="151"/>
        <end position="153"/>
    </location>
    <ligand>
        <name>D-glyceraldehyde 3-phosphate</name>
        <dbReference type="ChEBI" id="CHEBI:59776"/>
    </ligand>
</feature>
<dbReference type="AlphaFoldDB" id="A0A5D0MB75"/>
<name>A0A5D0MB75_9BACT</name>
<dbReference type="SUPFAM" id="SSF55347">
    <property type="entry name" value="Glyceraldehyde-3-phosphate dehydrogenase-like, C-terminal domain"/>
    <property type="match status" value="1"/>
</dbReference>
<dbReference type="EMBL" id="VSIX01000058">
    <property type="protein sequence ID" value="TYB30987.1"/>
    <property type="molecule type" value="Genomic_DNA"/>
</dbReference>
<evidence type="ECO:0000259" key="9">
    <source>
        <dbReference type="SMART" id="SM00846"/>
    </source>
</evidence>
<dbReference type="SMART" id="SM00846">
    <property type="entry name" value="Gp_dh_N"/>
    <property type="match status" value="1"/>
</dbReference>
<evidence type="ECO:0000256" key="7">
    <source>
        <dbReference type="RuleBase" id="RU000397"/>
    </source>
</evidence>
<feature type="binding site" evidence="5">
    <location>
        <begin position="12"/>
        <end position="13"/>
    </location>
    <ligand>
        <name>NAD(+)</name>
        <dbReference type="ChEBI" id="CHEBI:57540"/>
    </ligand>
</feature>
<evidence type="ECO:0000256" key="6">
    <source>
        <dbReference type="PIRSR" id="PIRSR000149-4"/>
    </source>
</evidence>
<dbReference type="CDD" id="cd05214">
    <property type="entry name" value="GAPDH_I_N"/>
    <property type="match status" value="1"/>
</dbReference>
<dbReference type="GO" id="GO:0006006">
    <property type="term" value="P:glucose metabolic process"/>
    <property type="evidence" value="ECO:0007669"/>
    <property type="project" value="InterPro"/>
</dbReference>
<keyword evidence="11" id="KW-1185">Reference proteome</keyword>
<dbReference type="FunFam" id="3.40.50.720:FF:000001">
    <property type="entry name" value="Glyceraldehyde-3-phosphate dehydrogenase"/>
    <property type="match status" value="1"/>
</dbReference>
<dbReference type="Pfam" id="PF02800">
    <property type="entry name" value="Gp_dh_C"/>
    <property type="match status" value="1"/>
</dbReference>
<dbReference type="EC" id="1.2.1.-" evidence="8"/>
<dbReference type="FunFam" id="3.30.360.10:FF:000002">
    <property type="entry name" value="Glyceraldehyde-3-phosphate dehydrogenase"/>
    <property type="match status" value="1"/>
</dbReference>
<keyword evidence="5" id="KW-0520">NAD</keyword>
<proteinExistence type="inferred from homology"/>
<comment type="caution">
    <text evidence="10">The sequence shown here is derived from an EMBL/GenBank/DDBJ whole genome shotgun (WGS) entry which is preliminary data.</text>
</comment>
<feature type="binding site" evidence="5">
    <location>
        <position position="316"/>
    </location>
    <ligand>
        <name>NAD(+)</name>
        <dbReference type="ChEBI" id="CHEBI:57540"/>
    </ligand>
</feature>
<comment type="similarity">
    <text evidence="1 7">Belongs to the glyceraldehyde-3-phosphate dehydrogenase family.</text>
</comment>
<protein>
    <recommendedName>
        <fullName evidence="8">Glyceraldehyde-3-phosphate dehydrogenase</fullName>
        <ecNumber evidence="8">1.2.1.-</ecNumber>
    </recommendedName>
</protein>
<evidence type="ECO:0000313" key="10">
    <source>
        <dbReference type="EMBL" id="TYB30987.1"/>
    </source>
</evidence>
<dbReference type="PIRSF" id="PIRSF000149">
    <property type="entry name" value="GAP_DH"/>
    <property type="match status" value="1"/>
</dbReference>